<evidence type="ECO:0000256" key="2">
    <source>
        <dbReference type="SAM" id="MobiDB-lite"/>
    </source>
</evidence>
<accession>A0ABN9VDU8</accession>
<protein>
    <submittedName>
        <fullName evidence="3">Uncharacterized protein</fullName>
    </submittedName>
</protein>
<reference evidence="3" key="1">
    <citation type="submission" date="2023-10" db="EMBL/GenBank/DDBJ databases">
        <authorList>
            <person name="Chen Y."/>
            <person name="Shah S."/>
            <person name="Dougan E. K."/>
            <person name="Thang M."/>
            <person name="Chan C."/>
        </authorList>
    </citation>
    <scope>NUCLEOTIDE SEQUENCE [LARGE SCALE GENOMIC DNA]</scope>
</reference>
<comment type="caution">
    <text evidence="3">The sequence shown here is derived from an EMBL/GenBank/DDBJ whole genome shotgun (WGS) entry which is preliminary data.</text>
</comment>
<keyword evidence="4" id="KW-1185">Reference proteome</keyword>
<proteinExistence type="predicted"/>
<feature type="non-terminal residue" evidence="3">
    <location>
        <position position="376"/>
    </location>
</feature>
<keyword evidence="1" id="KW-0175">Coiled coil</keyword>
<evidence type="ECO:0000313" key="3">
    <source>
        <dbReference type="EMBL" id="CAK0870390.1"/>
    </source>
</evidence>
<feature type="region of interest" description="Disordered" evidence="2">
    <location>
        <begin position="331"/>
        <end position="376"/>
    </location>
</feature>
<dbReference type="EMBL" id="CAUYUJ010016955">
    <property type="protein sequence ID" value="CAK0870390.1"/>
    <property type="molecule type" value="Genomic_DNA"/>
</dbReference>
<sequence>MSATDLLHGGEINMRGGLRSTYHGAGHCPLQHGTHAVAKCRKALKVLRGIYDDRHRLQLAESSAEVAQANIANATPHISGDEATTGDHGCIQQGQDRNVVGGALLEQLVGPAKTRAQLRKQKAFLMVLKRSVAKGNRLQSRPATWRSRDVMTVAEKVLRSGASDLWRLAAARGAPAGGEAYAAPAPPAPTEAELLAGLQGAHDTVRALKARLHEEAEHRAALARQAAAAEAAEAAAARELAARDERLRAAEEAAAEHREAAAEAGRGELQARYDLHSAQRLLRRSEGARQGLEEQAAGYHSELLASARQRSEERAASHHELDVLRARLQAEQATESPGQQERAGSERGAVGSGQWAHAAGVGADGGRPTFGAPRHA</sequence>
<name>A0ABN9VDU8_9DINO</name>
<evidence type="ECO:0000256" key="1">
    <source>
        <dbReference type="SAM" id="Coils"/>
    </source>
</evidence>
<feature type="coiled-coil region" evidence="1">
    <location>
        <begin position="240"/>
        <end position="295"/>
    </location>
</feature>
<organism evidence="3 4">
    <name type="scientific">Prorocentrum cordatum</name>
    <dbReference type="NCBI Taxonomy" id="2364126"/>
    <lineage>
        <taxon>Eukaryota</taxon>
        <taxon>Sar</taxon>
        <taxon>Alveolata</taxon>
        <taxon>Dinophyceae</taxon>
        <taxon>Prorocentrales</taxon>
        <taxon>Prorocentraceae</taxon>
        <taxon>Prorocentrum</taxon>
    </lineage>
</organism>
<dbReference type="Proteomes" id="UP001189429">
    <property type="component" value="Unassembled WGS sequence"/>
</dbReference>
<evidence type="ECO:0000313" key="4">
    <source>
        <dbReference type="Proteomes" id="UP001189429"/>
    </source>
</evidence>
<gene>
    <name evidence="3" type="ORF">PCOR1329_LOCUS56516</name>
</gene>